<sequence length="459" mass="50083">MRQTGFLWLLLVAVTANAQQKTYDIRSFGAKADGKTINTKAIQKAIDKASVSGGMVLIPKGQFVTGVLTLRSNVTLSLASDAVLLGSTNRLDYGPQNAMPLLMAEGQHDIGIVGTGTIDGQGEALLKDLYDKLKAGTMQDAEWQTPNPWHQVRPSEENRPKIIGFLRCTGVTVKGITLKHALDWVEEYKSCSDVTIDSIRVESNTFWNNDGIDLVDCKNVRLTNSFFDADDDGICLKSEDRNDSCDNIVVNHCTVRSSASAIKLGTAARGGFHHITISDVRVYDTYRSAVALECVDGGRMEDVDVHDIHATNTGNAIFIRLGHRNRDSVYSIVRRLRIAHVSVEVPAGKPDAGYPMEGPPVPFEHNIFPSSIVGLPGHPVEDVVLEDIAVTYPGGGTRLVNAGPVPENPSDYPEFSMFGELPAWGLYVRHANGVTLKNVTLTAKTPDYRPTCVFDETKF</sequence>
<dbReference type="SUPFAM" id="SSF51126">
    <property type="entry name" value="Pectin lyase-like"/>
    <property type="match status" value="1"/>
</dbReference>
<dbReference type="InterPro" id="IPR051801">
    <property type="entry name" value="GH28_Enzymes"/>
</dbReference>
<organism evidence="6 7">
    <name type="scientific">Dinghuibacter silviterrae</name>
    <dbReference type="NCBI Taxonomy" id="1539049"/>
    <lineage>
        <taxon>Bacteria</taxon>
        <taxon>Pseudomonadati</taxon>
        <taxon>Bacteroidota</taxon>
        <taxon>Chitinophagia</taxon>
        <taxon>Chitinophagales</taxon>
        <taxon>Chitinophagaceae</taxon>
        <taxon>Dinghuibacter</taxon>
    </lineage>
</organism>
<dbReference type="AlphaFoldDB" id="A0A4R8DVI3"/>
<dbReference type="InterPro" id="IPR012334">
    <property type="entry name" value="Pectin_lyas_fold"/>
</dbReference>
<dbReference type="Pfam" id="PF00295">
    <property type="entry name" value="Glyco_hydro_28"/>
    <property type="match status" value="1"/>
</dbReference>
<dbReference type="Proteomes" id="UP000294498">
    <property type="component" value="Unassembled WGS sequence"/>
</dbReference>
<feature type="signal peptide" evidence="5">
    <location>
        <begin position="1"/>
        <end position="18"/>
    </location>
</feature>
<feature type="chain" id="PRO_5020972386" evidence="5">
    <location>
        <begin position="19"/>
        <end position="459"/>
    </location>
</feature>
<evidence type="ECO:0000256" key="2">
    <source>
        <dbReference type="ARBA" id="ARBA00022801"/>
    </source>
</evidence>
<dbReference type="PANTHER" id="PTHR31339">
    <property type="entry name" value="PECTIN LYASE-RELATED"/>
    <property type="match status" value="1"/>
</dbReference>
<comment type="caution">
    <text evidence="6">The sequence shown here is derived from an EMBL/GenBank/DDBJ whole genome shotgun (WGS) entry which is preliminary data.</text>
</comment>
<evidence type="ECO:0000313" key="7">
    <source>
        <dbReference type="Proteomes" id="UP000294498"/>
    </source>
</evidence>
<keyword evidence="5" id="KW-0732">Signal</keyword>
<reference evidence="6 7" key="1">
    <citation type="submission" date="2019-03" db="EMBL/GenBank/DDBJ databases">
        <title>Genomic Encyclopedia of Type Strains, Phase IV (KMG-IV): sequencing the most valuable type-strain genomes for metagenomic binning, comparative biology and taxonomic classification.</title>
        <authorList>
            <person name="Goeker M."/>
        </authorList>
    </citation>
    <scope>NUCLEOTIDE SEQUENCE [LARGE SCALE GENOMIC DNA]</scope>
    <source>
        <strain evidence="6 7">DSM 100059</strain>
    </source>
</reference>
<dbReference type="RefSeq" id="WP_133994664.1">
    <property type="nucleotide sequence ID" value="NZ_SODV01000001.1"/>
</dbReference>
<evidence type="ECO:0000256" key="1">
    <source>
        <dbReference type="ARBA" id="ARBA00008834"/>
    </source>
</evidence>
<dbReference type="Gene3D" id="2.160.20.10">
    <property type="entry name" value="Single-stranded right-handed beta-helix, Pectin lyase-like"/>
    <property type="match status" value="1"/>
</dbReference>
<proteinExistence type="inferred from homology"/>
<dbReference type="SMART" id="SM00710">
    <property type="entry name" value="PbH1"/>
    <property type="match status" value="6"/>
</dbReference>
<evidence type="ECO:0000256" key="4">
    <source>
        <dbReference type="RuleBase" id="RU361169"/>
    </source>
</evidence>
<gene>
    <name evidence="6" type="ORF">EDB95_3084</name>
</gene>
<evidence type="ECO:0000256" key="3">
    <source>
        <dbReference type="ARBA" id="ARBA00023295"/>
    </source>
</evidence>
<protein>
    <submittedName>
        <fullName evidence="6">Polygalacturonase</fullName>
    </submittedName>
</protein>
<keyword evidence="7" id="KW-1185">Reference proteome</keyword>
<keyword evidence="3 4" id="KW-0326">Glycosidase</keyword>
<dbReference type="InterPro" id="IPR006626">
    <property type="entry name" value="PbH1"/>
</dbReference>
<accession>A0A4R8DVI3</accession>
<dbReference type="InterPro" id="IPR000743">
    <property type="entry name" value="Glyco_hydro_28"/>
</dbReference>
<dbReference type="InterPro" id="IPR011050">
    <property type="entry name" value="Pectin_lyase_fold/virulence"/>
</dbReference>
<comment type="similarity">
    <text evidence="1 4">Belongs to the glycosyl hydrolase 28 family.</text>
</comment>
<dbReference type="GO" id="GO:0004650">
    <property type="term" value="F:polygalacturonase activity"/>
    <property type="evidence" value="ECO:0007669"/>
    <property type="project" value="InterPro"/>
</dbReference>
<dbReference type="PANTHER" id="PTHR31339:SF9">
    <property type="entry name" value="PLASMIN AND FIBRONECTIN-BINDING PROTEIN A"/>
    <property type="match status" value="1"/>
</dbReference>
<keyword evidence="2 4" id="KW-0378">Hydrolase</keyword>
<evidence type="ECO:0000256" key="5">
    <source>
        <dbReference type="SAM" id="SignalP"/>
    </source>
</evidence>
<evidence type="ECO:0000313" key="6">
    <source>
        <dbReference type="EMBL" id="TDX02036.1"/>
    </source>
</evidence>
<dbReference type="EMBL" id="SODV01000001">
    <property type="protein sequence ID" value="TDX02036.1"/>
    <property type="molecule type" value="Genomic_DNA"/>
</dbReference>
<dbReference type="OrthoDB" id="9795222at2"/>
<name>A0A4R8DVI3_9BACT</name>
<dbReference type="GO" id="GO:0005975">
    <property type="term" value="P:carbohydrate metabolic process"/>
    <property type="evidence" value="ECO:0007669"/>
    <property type="project" value="InterPro"/>
</dbReference>